<name>A0ABW2TW99_9PSEU</name>
<evidence type="ECO:0000313" key="2">
    <source>
        <dbReference type="Proteomes" id="UP001596512"/>
    </source>
</evidence>
<gene>
    <name evidence="1" type="ORF">ACFQV2_27980</name>
</gene>
<protein>
    <submittedName>
        <fullName evidence="1">DUF4259 domain-containing protein</fullName>
    </submittedName>
</protein>
<dbReference type="Pfam" id="PF14078">
    <property type="entry name" value="DUF4259"/>
    <property type="match status" value="1"/>
</dbReference>
<dbReference type="EMBL" id="JBHTEY010000004">
    <property type="protein sequence ID" value="MFC7616728.1"/>
    <property type="molecule type" value="Genomic_DNA"/>
</dbReference>
<proteinExistence type="predicted"/>
<organism evidence="1 2">
    <name type="scientific">Actinokineospora soli</name>
    <dbReference type="NCBI Taxonomy" id="1048753"/>
    <lineage>
        <taxon>Bacteria</taxon>
        <taxon>Bacillati</taxon>
        <taxon>Actinomycetota</taxon>
        <taxon>Actinomycetes</taxon>
        <taxon>Pseudonocardiales</taxon>
        <taxon>Pseudonocardiaceae</taxon>
        <taxon>Actinokineospora</taxon>
    </lineage>
</organism>
<evidence type="ECO:0000313" key="1">
    <source>
        <dbReference type="EMBL" id="MFC7616728.1"/>
    </source>
</evidence>
<reference evidence="2" key="1">
    <citation type="journal article" date="2019" name="Int. J. Syst. Evol. Microbiol.">
        <title>The Global Catalogue of Microorganisms (GCM) 10K type strain sequencing project: providing services to taxonomists for standard genome sequencing and annotation.</title>
        <authorList>
            <consortium name="The Broad Institute Genomics Platform"/>
            <consortium name="The Broad Institute Genome Sequencing Center for Infectious Disease"/>
            <person name="Wu L."/>
            <person name="Ma J."/>
        </authorList>
    </citation>
    <scope>NUCLEOTIDE SEQUENCE [LARGE SCALE GENOMIC DNA]</scope>
    <source>
        <strain evidence="2">JCM 17695</strain>
    </source>
</reference>
<sequence>MGTWGTGPFDSDGAEDLLDELAGHTIERRLEVVTRLLVSAIDAGGGADASVQPEEVVATAAVVAAGVPAGRHLPWNDDWDGLERWLPQPISADLAALAVRALEVAVPAGGWFWRSWVDAGEQEEARAAINEIKAVLATVSDGG</sequence>
<comment type="caution">
    <text evidence="1">The sequence shown here is derived from an EMBL/GenBank/DDBJ whole genome shotgun (WGS) entry which is preliminary data.</text>
</comment>
<accession>A0ABW2TW99</accession>
<dbReference type="Proteomes" id="UP001596512">
    <property type="component" value="Unassembled WGS sequence"/>
</dbReference>
<dbReference type="InterPro" id="IPR025355">
    <property type="entry name" value="DUF4259"/>
</dbReference>
<keyword evidence="2" id="KW-1185">Reference proteome</keyword>